<evidence type="ECO:0000313" key="2">
    <source>
        <dbReference type="Proteomes" id="UP000031631"/>
    </source>
</evidence>
<gene>
    <name evidence="1" type="ORF">TBH_C0021</name>
</gene>
<proteinExistence type="predicted"/>
<dbReference type="AlphaFoldDB" id="A0A7U6GG32"/>
<organism evidence="1 2">
    <name type="scientific">Thiolapillus brandeum</name>
    <dbReference type="NCBI Taxonomy" id="1076588"/>
    <lineage>
        <taxon>Bacteria</taxon>
        <taxon>Pseudomonadati</taxon>
        <taxon>Pseudomonadota</taxon>
        <taxon>Gammaproteobacteria</taxon>
        <taxon>Chromatiales</taxon>
        <taxon>Sedimenticolaceae</taxon>
        <taxon>Thiolapillus</taxon>
    </lineage>
</organism>
<reference evidence="1 2" key="1">
    <citation type="journal article" date="2014" name="PLoS ONE">
        <title>Physiological and genomic features of a novel sulfur-oxidizing gammaproteobacterium belonging to a previously uncultivated symbiotic lineage isolated from a hydrothermal vent.</title>
        <authorList>
            <person name="Nunoura T."/>
            <person name="Takaki Y."/>
            <person name="Kazama H."/>
            <person name="Kakuta J."/>
            <person name="Shimamura S."/>
            <person name="Makita H."/>
            <person name="Hirai M."/>
            <person name="Miyazaki M."/>
            <person name="Takai K."/>
        </authorList>
    </citation>
    <scope>NUCLEOTIDE SEQUENCE [LARGE SCALE GENOMIC DNA]</scope>
    <source>
        <strain evidence="1 2">Hiromi1</strain>
    </source>
</reference>
<sequence>MNAWSIMGIFESLESSGEPTRTALRALSDSGNKETPSEQWKELPEIVREEHLSSFVEWVRTIYLHAGKTKNTRSVFFLLEEDYVDGSVLSDLHAYPSEEKHTSDSYEEWSKGESFGSSQNEAFRTISEAVNKFIDINGMSHYSIPLLYSGAAIYEATIRVCEDPSFMLDQSLTIAVGYFYGDCFHLGKISKRLFKSSMSFKLKVERLR</sequence>
<dbReference type="Proteomes" id="UP000031631">
    <property type="component" value="Chromosome"/>
</dbReference>
<accession>A0A7U6GG32</accession>
<name>A0A7U6GG32_9GAMM</name>
<keyword evidence="2" id="KW-1185">Reference proteome</keyword>
<dbReference type="EMBL" id="AP012273">
    <property type="protein sequence ID" value="BAO42972.1"/>
    <property type="molecule type" value="Genomic_DNA"/>
</dbReference>
<dbReference type="RefSeq" id="WP_041064071.1">
    <property type="nucleotide sequence ID" value="NZ_AP012273.1"/>
</dbReference>
<protein>
    <submittedName>
        <fullName evidence="1">Uncharacterized protein</fullName>
    </submittedName>
</protein>
<dbReference type="KEGG" id="tbn:TBH_C0021"/>
<evidence type="ECO:0000313" key="1">
    <source>
        <dbReference type="EMBL" id="BAO42972.1"/>
    </source>
</evidence>